<feature type="domain" description="Amidohydrolase-related" evidence="1">
    <location>
        <begin position="98"/>
        <end position="253"/>
    </location>
</feature>
<comment type="caution">
    <text evidence="2">The sequence shown here is derived from an EMBL/GenBank/DDBJ whole genome shotgun (WGS) entry which is preliminary data.</text>
</comment>
<evidence type="ECO:0000259" key="1">
    <source>
        <dbReference type="Pfam" id="PF01979"/>
    </source>
</evidence>
<dbReference type="GO" id="GO:0016787">
    <property type="term" value="F:hydrolase activity"/>
    <property type="evidence" value="ECO:0007669"/>
    <property type="project" value="InterPro"/>
</dbReference>
<protein>
    <submittedName>
        <fullName evidence="2">Amidohydrolase family protein</fullName>
    </submittedName>
</protein>
<gene>
    <name evidence="2" type="ORF">LKD81_18070</name>
</gene>
<reference evidence="2" key="1">
    <citation type="submission" date="2021-10" db="EMBL/GenBank/DDBJ databases">
        <title>Anaerobic single-cell dispensing facilitates the cultivation of human gut bacteria.</title>
        <authorList>
            <person name="Afrizal A."/>
        </authorList>
    </citation>
    <scope>NUCLEOTIDE SEQUENCE</scope>
    <source>
        <strain evidence="2">CLA-AA-H215</strain>
    </source>
</reference>
<name>A0AAE3JGQ7_9FIRM</name>
<organism evidence="2 3">
    <name type="scientific">Hominifimenecus microfluidus</name>
    <dbReference type="NCBI Taxonomy" id="2885348"/>
    <lineage>
        <taxon>Bacteria</taxon>
        <taxon>Bacillati</taxon>
        <taxon>Bacillota</taxon>
        <taxon>Clostridia</taxon>
        <taxon>Lachnospirales</taxon>
        <taxon>Lachnospiraceae</taxon>
        <taxon>Hominifimenecus</taxon>
    </lineage>
</organism>
<keyword evidence="3" id="KW-1185">Reference proteome</keyword>
<dbReference type="RefSeq" id="WP_308455217.1">
    <property type="nucleotide sequence ID" value="NZ_JAJEQR010000114.1"/>
</dbReference>
<evidence type="ECO:0000313" key="3">
    <source>
        <dbReference type="Proteomes" id="UP001198182"/>
    </source>
</evidence>
<dbReference type="Pfam" id="PF01979">
    <property type="entry name" value="Amidohydro_1"/>
    <property type="match status" value="1"/>
</dbReference>
<accession>A0AAE3JGQ7</accession>
<dbReference type="Gene3D" id="3.20.20.140">
    <property type="entry name" value="Metal-dependent hydrolases"/>
    <property type="match status" value="1"/>
</dbReference>
<dbReference type="InterPro" id="IPR006680">
    <property type="entry name" value="Amidohydro-rel"/>
</dbReference>
<dbReference type="PANTHER" id="PTHR43135:SF3">
    <property type="entry name" value="ALPHA-D-RIBOSE 1-METHYLPHOSPHONATE 5-TRIPHOSPHATE DIPHOSPHATASE"/>
    <property type="match status" value="1"/>
</dbReference>
<dbReference type="SUPFAM" id="SSF51556">
    <property type="entry name" value="Metallo-dependent hydrolases"/>
    <property type="match status" value="1"/>
</dbReference>
<dbReference type="Proteomes" id="UP001198182">
    <property type="component" value="Unassembled WGS sequence"/>
</dbReference>
<dbReference type="InterPro" id="IPR051781">
    <property type="entry name" value="Metallo-dep_Hydrolase"/>
</dbReference>
<dbReference type="InterPro" id="IPR032466">
    <property type="entry name" value="Metal_Hydrolase"/>
</dbReference>
<dbReference type="PANTHER" id="PTHR43135">
    <property type="entry name" value="ALPHA-D-RIBOSE 1-METHYLPHOSPHONATE 5-TRIPHOSPHATE DIPHOSPHATASE"/>
    <property type="match status" value="1"/>
</dbReference>
<dbReference type="AlphaFoldDB" id="A0AAE3JGQ7"/>
<evidence type="ECO:0000313" key="2">
    <source>
        <dbReference type="EMBL" id="MCC2232855.1"/>
    </source>
</evidence>
<sequence length="297" mass="32806">MKITGDLHIHVIMDGVNYRRAVELHRNKVDISVIQRCFSSYQKRSIGFLRDGGDARNVSYTAKKIAPEYGIDYRTPIFAIHKNGHYGGIVGRGFDTMEEYRELVHQVIELGGDFIKIMVSGLMEFDQVGVLSEDGLEESEIREMIQIAHEEGMAVMAHTNGVCNAKAALLAGVDSLEHGAYMDEECLQLLAGSDTIWVPTLAPTSNMIGKGRFDDTVLHKIAAGQAANIRRALALGCRIGLGSDAGAWAVPHMFAPESEYRLLVEAVGTKQQEQLDCVLKNSELDVRKRFRRNSGGK</sequence>
<dbReference type="EMBL" id="JAJEQR010000114">
    <property type="protein sequence ID" value="MCC2232855.1"/>
    <property type="molecule type" value="Genomic_DNA"/>
</dbReference>
<proteinExistence type="predicted"/>